<name>A0A844QDD9_9HYPH</name>
<dbReference type="Pfam" id="PF13510">
    <property type="entry name" value="Fer2_4"/>
    <property type="match status" value="1"/>
</dbReference>
<keyword evidence="3" id="KW-1185">Reference proteome</keyword>
<evidence type="ECO:0000256" key="1">
    <source>
        <dbReference type="ARBA" id="ARBA00023002"/>
    </source>
</evidence>
<evidence type="ECO:0000313" key="3">
    <source>
        <dbReference type="Proteomes" id="UP000463224"/>
    </source>
</evidence>
<dbReference type="GO" id="GO:0051536">
    <property type="term" value="F:iron-sulfur cluster binding"/>
    <property type="evidence" value="ECO:0007669"/>
    <property type="project" value="InterPro"/>
</dbReference>
<dbReference type="InterPro" id="IPR042204">
    <property type="entry name" value="2Fe-2S-bd_N"/>
</dbReference>
<protein>
    <submittedName>
        <fullName evidence="2">(2Fe-2S)-binding protein</fullName>
    </submittedName>
</protein>
<organism evidence="2 3">
    <name type="scientific">Nitratireductor arenosus</name>
    <dbReference type="NCBI Taxonomy" id="2682096"/>
    <lineage>
        <taxon>Bacteria</taxon>
        <taxon>Pseudomonadati</taxon>
        <taxon>Pseudomonadota</taxon>
        <taxon>Alphaproteobacteria</taxon>
        <taxon>Hyphomicrobiales</taxon>
        <taxon>Phyllobacteriaceae</taxon>
        <taxon>Nitratireductor</taxon>
    </lineage>
</organism>
<gene>
    <name evidence="2" type="ORF">GN330_02550</name>
</gene>
<comment type="caution">
    <text evidence="2">The sequence shown here is derived from an EMBL/GenBank/DDBJ whole genome shotgun (WGS) entry which is preliminary data.</text>
</comment>
<dbReference type="AlphaFoldDB" id="A0A844QDD9"/>
<dbReference type="SUPFAM" id="SSF54292">
    <property type="entry name" value="2Fe-2S ferredoxin-like"/>
    <property type="match status" value="1"/>
</dbReference>
<dbReference type="GO" id="GO:0016491">
    <property type="term" value="F:oxidoreductase activity"/>
    <property type="evidence" value="ECO:0007669"/>
    <property type="project" value="UniProtKB-KW"/>
</dbReference>
<dbReference type="EMBL" id="WPHG01000001">
    <property type="protein sequence ID" value="MVA96128.1"/>
    <property type="molecule type" value="Genomic_DNA"/>
</dbReference>
<evidence type="ECO:0000313" key="2">
    <source>
        <dbReference type="EMBL" id="MVA96128.1"/>
    </source>
</evidence>
<dbReference type="Gene3D" id="3.10.20.440">
    <property type="entry name" value="2Fe-2S iron-sulphur cluster binding domain, sarcosine oxidase, alpha subunit, N-terminal domain"/>
    <property type="match status" value="1"/>
</dbReference>
<reference evidence="2 3" key="1">
    <citation type="submission" date="2019-12" db="EMBL/GenBank/DDBJ databases">
        <title>Nitratireductor arenosus sp. nov., Isolated from sea sand, Jeju island, South Korea.</title>
        <authorList>
            <person name="Kim W."/>
        </authorList>
    </citation>
    <scope>NUCLEOTIDE SEQUENCE [LARGE SCALE GENOMIC DNA]</scope>
    <source>
        <strain evidence="2 3">CAU 1489</strain>
    </source>
</reference>
<sequence length="87" mass="9422">MFEGRPISFRPGETLAGALMVAGVVDFRQTPTSGTVRGPWCLMGICYECLLRIDGRDNQRACMTDTRPGMTVERQIGARRDAAGDGG</sequence>
<dbReference type="Proteomes" id="UP000463224">
    <property type="component" value="Unassembled WGS sequence"/>
</dbReference>
<proteinExistence type="predicted"/>
<accession>A0A844QDD9</accession>
<keyword evidence="1" id="KW-0560">Oxidoreductase</keyword>
<dbReference type="InterPro" id="IPR036010">
    <property type="entry name" value="2Fe-2S_ferredoxin-like_sf"/>
</dbReference>